<evidence type="ECO:0000256" key="1">
    <source>
        <dbReference type="SAM" id="MobiDB-lite"/>
    </source>
</evidence>
<feature type="domain" description="Doublecortin" evidence="2">
    <location>
        <begin position="107"/>
        <end position="149"/>
    </location>
</feature>
<sequence length="149" mass="16356">MTVKGKSILTMDEFKNGESYIAVGGEGKIDRENLSQHLVTQAPIQEVQQTQQPIAPAEAVEHIDTKIQTEPTSKSPSSPTVSSPTRKAVVEKKWQGEVFGTQVDKAFVIYVFRNGDKHHSGEKLVVQPKKIKTFDQLLQACNVVGIPTG</sequence>
<dbReference type="PROSITE" id="PS50309">
    <property type="entry name" value="DC"/>
    <property type="match status" value="1"/>
</dbReference>
<dbReference type="InterPro" id="IPR036572">
    <property type="entry name" value="Doublecortin_dom_sf"/>
</dbReference>
<proteinExistence type="predicted"/>
<evidence type="ECO:0000259" key="2">
    <source>
        <dbReference type="PROSITE" id="PS50309"/>
    </source>
</evidence>
<feature type="region of interest" description="Disordered" evidence="1">
    <location>
        <begin position="48"/>
        <end position="87"/>
    </location>
</feature>
<dbReference type="Proteomes" id="UP001431209">
    <property type="component" value="Unassembled WGS sequence"/>
</dbReference>
<feature type="compositionally biased region" description="Low complexity" evidence="1">
    <location>
        <begin position="69"/>
        <end position="85"/>
    </location>
</feature>
<protein>
    <submittedName>
        <fullName evidence="3">Dcx</fullName>
    </submittedName>
</protein>
<dbReference type="InterPro" id="IPR003533">
    <property type="entry name" value="Doublecortin_dom"/>
</dbReference>
<feature type="non-terminal residue" evidence="3">
    <location>
        <position position="149"/>
    </location>
</feature>
<name>A0AAW2YJG0_9EUKA</name>
<organism evidence="3 4">
    <name type="scientific">Acrasis kona</name>
    <dbReference type="NCBI Taxonomy" id="1008807"/>
    <lineage>
        <taxon>Eukaryota</taxon>
        <taxon>Discoba</taxon>
        <taxon>Heterolobosea</taxon>
        <taxon>Tetramitia</taxon>
        <taxon>Eutetramitia</taxon>
        <taxon>Acrasidae</taxon>
        <taxon>Acrasis</taxon>
    </lineage>
</organism>
<dbReference type="Gene3D" id="3.10.20.230">
    <property type="entry name" value="Doublecortin domain"/>
    <property type="match status" value="1"/>
</dbReference>
<gene>
    <name evidence="3" type="ORF">AKO1_005785</name>
</gene>
<comment type="caution">
    <text evidence="3">The sequence shown here is derived from an EMBL/GenBank/DDBJ whole genome shotgun (WGS) entry which is preliminary data.</text>
</comment>
<evidence type="ECO:0000313" key="3">
    <source>
        <dbReference type="EMBL" id="KAL0477377.1"/>
    </source>
</evidence>
<evidence type="ECO:0000313" key="4">
    <source>
        <dbReference type="Proteomes" id="UP001431209"/>
    </source>
</evidence>
<keyword evidence="4" id="KW-1185">Reference proteome</keyword>
<dbReference type="EMBL" id="JAOPGA020000167">
    <property type="protein sequence ID" value="KAL0477377.1"/>
    <property type="molecule type" value="Genomic_DNA"/>
</dbReference>
<dbReference type="AlphaFoldDB" id="A0AAW2YJG0"/>
<dbReference type="GO" id="GO:0035556">
    <property type="term" value="P:intracellular signal transduction"/>
    <property type="evidence" value="ECO:0007669"/>
    <property type="project" value="InterPro"/>
</dbReference>
<dbReference type="SUPFAM" id="SSF89837">
    <property type="entry name" value="Doublecortin (DC)"/>
    <property type="match status" value="1"/>
</dbReference>
<reference evidence="3 4" key="1">
    <citation type="submission" date="2024-03" db="EMBL/GenBank/DDBJ databases">
        <title>The Acrasis kona genome and developmental transcriptomes reveal deep origins of eukaryotic multicellular pathways.</title>
        <authorList>
            <person name="Sheikh S."/>
            <person name="Fu C.-J."/>
            <person name="Brown M.W."/>
            <person name="Baldauf S.L."/>
        </authorList>
    </citation>
    <scope>NUCLEOTIDE SEQUENCE [LARGE SCALE GENOMIC DNA]</scope>
    <source>
        <strain evidence="3 4">ATCC MYA-3509</strain>
    </source>
</reference>
<dbReference type="CDD" id="cd01617">
    <property type="entry name" value="DCX"/>
    <property type="match status" value="1"/>
</dbReference>
<accession>A0AAW2YJG0</accession>